<reference evidence="3 4" key="1">
    <citation type="journal article" date="2009" name="Nat. Biotechnol.">
        <title>Genome sequence of the recombinant protein production host Pichia pastoris.</title>
        <authorList>
            <person name="De Schutter K."/>
            <person name="Lin Y.C."/>
            <person name="Tiels P."/>
            <person name="Van Hecke A."/>
            <person name="Glinka S."/>
            <person name="Weber-Lehmann J."/>
            <person name="Rouze P."/>
            <person name="Van de Peer Y."/>
            <person name="Callewaert N."/>
        </authorList>
    </citation>
    <scope>NUCLEOTIDE SEQUENCE [LARGE SCALE GENOMIC DNA]</scope>
    <source>
        <strain evidence="4">GS115 / ATCC 20864</strain>
    </source>
</reference>
<keyword evidence="4" id="KW-1185">Reference proteome</keyword>
<dbReference type="OrthoDB" id="2105077at2759"/>
<evidence type="ECO:0000313" key="3">
    <source>
        <dbReference type="EMBL" id="CAY69514.1"/>
    </source>
</evidence>
<evidence type="ECO:0000256" key="1">
    <source>
        <dbReference type="ARBA" id="ARBA00008164"/>
    </source>
</evidence>
<dbReference type="InterPro" id="IPR036013">
    <property type="entry name" value="Band_7/SPFH_dom_sf"/>
</dbReference>
<dbReference type="STRING" id="644223.C4R1Z0"/>
<dbReference type="Pfam" id="PF01145">
    <property type="entry name" value="Band_7"/>
    <property type="match status" value="1"/>
</dbReference>
<dbReference type="GeneID" id="8199102"/>
<dbReference type="FunFam" id="3.30.479.30:FF:000004">
    <property type="entry name" value="Putative membrane protease family, stomatin"/>
    <property type="match status" value="1"/>
</dbReference>
<dbReference type="GO" id="GO:0098552">
    <property type="term" value="C:side of membrane"/>
    <property type="evidence" value="ECO:0007669"/>
    <property type="project" value="UniProtKB-ARBA"/>
</dbReference>
<dbReference type="GO" id="GO:0005886">
    <property type="term" value="C:plasma membrane"/>
    <property type="evidence" value="ECO:0007669"/>
    <property type="project" value="InterPro"/>
</dbReference>
<dbReference type="KEGG" id="ppa:PAS_chr2-2_0394"/>
<dbReference type="PANTHER" id="PTHR10264:SF19">
    <property type="entry name" value="AT06885P-RELATED"/>
    <property type="match status" value="1"/>
</dbReference>
<dbReference type="PANTHER" id="PTHR10264">
    <property type="entry name" value="BAND 7 PROTEIN-RELATED"/>
    <property type="match status" value="1"/>
</dbReference>
<protein>
    <recommendedName>
        <fullName evidence="2">Band 7 domain-containing protein</fullName>
    </recommendedName>
</protein>
<dbReference type="OMA" id="IQQMVRV"/>
<dbReference type="EMBL" id="FN392320">
    <property type="protein sequence ID" value="CAY69514.1"/>
    <property type="molecule type" value="Genomic_DNA"/>
</dbReference>
<dbReference type="Proteomes" id="UP000000314">
    <property type="component" value="Chromosome 2"/>
</dbReference>
<dbReference type="InterPro" id="IPR001972">
    <property type="entry name" value="Stomatin_HflK_fam"/>
</dbReference>
<dbReference type="eggNOG" id="KOG2621">
    <property type="taxonomic scope" value="Eukaryota"/>
</dbReference>
<dbReference type="Gene3D" id="3.30.479.30">
    <property type="entry name" value="Band 7 domain"/>
    <property type="match status" value="1"/>
</dbReference>
<dbReference type="PRINTS" id="PR00721">
    <property type="entry name" value="STOMATIN"/>
</dbReference>
<dbReference type="InParanoid" id="C4R1Z0"/>
<dbReference type="SUPFAM" id="SSF117892">
    <property type="entry name" value="Band 7/SPFH domain"/>
    <property type="match status" value="1"/>
</dbReference>
<evidence type="ECO:0000259" key="2">
    <source>
        <dbReference type="SMART" id="SM00244"/>
    </source>
</evidence>
<dbReference type="AlphaFoldDB" id="C4R1Z0"/>
<dbReference type="InterPro" id="IPR001107">
    <property type="entry name" value="Band_7"/>
</dbReference>
<dbReference type="CDD" id="cd13437">
    <property type="entry name" value="SPFH_alloslipin"/>
    <property type="match status" value="1"/>
</dbReference>
<dbReference type="HOGENOM" id="CLU_024949_4_0_1"/>
<evidence type="ECO:0000313" key="4">
    <source>
        <dbReference type="Proteomes" id="UP000000314"/>
    </source>
</evidence>
<dbReference type="Gene3D" id="6.10.250.2090">
    <property type="match status" value="1"/>
</dbReference>
<feature type="domain" description="Band 7" evidence="2">
    <location>
        <begin position="74"/>
        <end position="231"/>
    </location>
</feature>
<accession>C4R1Z0</accession>
<dbReference type="InterPro" id="IPR043202">
    <property type="entry name" value="Band-7_stomatin-like"/>
</dbReference>
<gene>
    <name evidence="3" type="ordered locus">PAS_chr2-2_0394</name>
</gene>
<dbReference type="SMR" id="C4R1Z0"/>
<proteinExistence type="inferred from homology"/>
<comment type="similarity">
    <text evidence="1">Belongs to the band 7/mec-2 family.</text>
</comment>
<name>C4R1Z0_KOMPG</name>
<sequence>MTSNSQESLEIVKPSYNAAAGPTYSKKISTKEDMQRSFAFEWDHPESGAYGSLVDNLGQFFGVLGLVPCCCCSNPYKSVQQGTVGLVTKFGELYKAVDPGLVKINILSEKLHIVSVKIRMIEIPKQTCITKDNVNVDLTSVTYFSIVEPEKAVFNIDNVDGALAERTKTTLRQVVGTRNLQDVIERREELAEAIQEVISQTVQNWGVTCHDILIKDLNLPVTVSHALSMAAEAKRIGESKIITAKAEVESAKLMRKAADILASKPAMQIRYLDAMQQMAKSANSKVIFMPGSGEIERQAGDKVLEEAGQGSSLSNRVTDFVGLQESTN</sequence>
<dbReference type="SMART" id="SM00244">
    <property type="entry name" value="PHB"/>
    <property type="match status" value="1"/>
</dbReference>
<organism evidence="3 4">
    <name type="scientific">Komagataella phaffii (strain GS115 / ATCC 20864)</name>
    <name type="common">Yeast</name>
    <name type="synonym">Pichia pastoris</name>
    <dbReference type="NCBI Taxonomy" id="644223"/>
    <lineage>
        <taxon>Eukaryota</taxon>
        <taxon>Fungi</taxon>
        <taxon>Dikarya</taxon>
        <taxon>Ascomycota</taxon>
        <taxon>Saccharomycotina</taxon>
        <taxon>Pichiomycetes</taxon>
        <taxon>Pichiales</taxon>
        <taxon>Pichiaceae</taxon>
        <taxon>Komagataella</taxon>
    </lineage>
</organism>
<dbReference type="RefSeq" id="XP_002491794.1">
    <property type="nucleotide sequence ID" value="XM_002491749.1"/>
</dbReference>